<accession>A0A380MYP2</accession>
<dbReference type="EMBL" id="UHIA01000004">
    <property type="protein sequence ID" value="SUO97669.1"/>
    <property type="molecule type" value="Genomic_DNA"/>
</dbReference>
<dbReference type="OrthoDB" id="7068263at2"/>
<proteinExistence type="predicted"/>
<reference evidence="1 2" key="1">
    <citation type="submission" date="2018-06" db="EMBL/GenBank/DDBJ databases">
        <authorList>
            <consortium name="Pathogen Informatics"/>
            <person name="Doyle S."/>
        </authorList>
    </citation>
    <scope>NUCLEOTIDE SEQUENCE [LARGE SCALE GENOMIC DNA]</scope>
    <source>
        <strain evidence="1 2">NCTC10717</strain>
    </source>
</reference>
<organism evidence="1 2">
    <name type="scientific">Suttonella indologenes</name>
    <dbReference type="NCBI Taxonomy" id="13276"/>
    <lineage>
        <taxon>Bacteria</taxon>
        <taxon>Pseudomonadati</taxon>
        <taxon>Pseudomonadota</taxon>
        <taxon>Gammaproteobacteria</taxon>
        <taxon>Cardiobacteriales</taxon>
        <taxon>Cardiobacteriaceae</taxon>
        <taxon>Suttonella</taxon>
    </lineage>
</organism>
<gene>
    <name evidence="1" type="ORF">NCTC10717_01563</name>
</gene>
<keyword evidence="2" id="KW-1185">Reference proteome</keyword>
<evidence type="ECO:0000313" key="1">
    <source>
        <dbReference type="EMBL" id="SUO97669.1"/>
    </source>
</evidence>
<dbReference type="RefSeq" id="WP_115218730.1">
    <property type="nucleotide sequence ID" value="NZ_UHIA01000004.1"/>
</dbReference>
<sequence length="156" mass="17408">MSDLFLPRKALTAHLQQLVEQGDLRYVGQAHEFADCLEGKIALQHAAVYVIYDKYRNVSHQARNVKMTQQYSVVLAWQNNQPPRSGNGHGMDEAGELLSRLISHVQGLVVKDGDTNSNPAFGKKFTLTQGDDTVYPPHGWALYSLAFEIDIINLGQ</sequence>
<name>A0A380MYP2_9GAMM</name>
<dbReference type="AlphaFoldDB" id="A0A380MYP2"/>
<dbReference type="Pfam" id="PF23840">
    <property type="entry name" value="Phage_tail_terminator"/>
    <property type="match status" value="1"/>
</dbReference>
<dbReference type="Proteomes" id="UP000254575">
    <property type="component" value="Unassembled WGS sequence"/>
</dbReference>
<dbReference type="InterPro" id="IPR056912">
    <property type="entry name" value="Phage_JBD30_tail_term-like"/>
</dbReference>
<evidence type="ECO:0000313" key="2">
    <source>
        <dbReference type="Proteomes" id="UP000254575"/>
    </source>
</evidence>
<protein>
    <submittedName>
        <fullName evidence="1">Uncharacterized protein</fullName>
    </submittedName>
</protein>